<evidence type="ECO:0000256" key="10">
    <source>
        <dbReference type="RuleBase" id="RU361185"/>
    </source>
</evidence>
<sequence>MTDTNKRKIYLAVGITAIVVLVIAVPITYFAHPDYNAGPDPVSTLPPDNTADNFKFNCLPGDQNPTVSKCKKNGCVWNNITVVNPSVPRCYFPQGYGAYRMVGEKPFTWGYRITLDRLDRPSIYGNDVTRVTLDVQYQTQHRLRFKFYELGSDRFEVPVELPDGGEMATDALYDVSFVSDPFSMKITRKDTSTVLWDTSVGGFIFADQFLQISTTLPSDYVYGLGEHEHASFRHDMAWQTWGSFSRDQGPAYKANLYGVHPFYTCLESDANSHGVLLLNSNAMDFTLQPTPALTYRTIGGVLDFYMFLGPTPEMVVQQYTEAIGRPYMPPYWSLGFQLCRYGYGNLTNVQEVVAGIREYDIPHDVQYGDIDYMTRQLDFTYEHVTRYKGLPEWVDQLKEEGTRYIIILDPAISAEEVSGTYPPYDIGTNLGVFITEEDGKTELKGKVWPDPPNIENIMKEIDCSKTGDSWGCSVENYRAEAVFPDFLNPDARNWWYNLTKDFHDVIAYDGIWIDMNEPANFVEGSVKGCDYNNPLESPPYKPAIWGATLADKTVCMAAKTHKSSTEISNQYNMHSLFGWSQNEPTLSATRDATGKRSIVVTRSTFPSSGKYSGHWLGDNASVWPHVHKSIIGMLEFGLFGIPYIGADICGFFEDTTESLCRRWSQLGAFYPYCRNHNGLNYRRQDPAGFGEEFAKEVRDVLHIRYKLLPYLYTLFHYAHTEGTTVVRPLMHEFVSDTETWTIDRQMLWGPAFLISPVLDEHVEEIDAYFPDTRWYDYHTGVEMSKGDRGKYVTLAAPYHYIPLHVRGGYILPTQEAANSTVFSRLKPFGLIVALYDDLNAKGSLFWDDGDTVDTFENGEYYLAEFHATKDGLNSYIRHDNGQVNGQTMNEILVYGLTSDVNNVYHNTVKLNVNNWEYDNQKEITHN</sequence>
<keyword evidence="13" id="KW-1185">Reference proteome</keyword>
<comment type="subcellular location">
    <subcellularLocation>
        <location evidence="1">Membrane</location>
    </subcellularLocation>
</comment>
<dbReference type="CDD" id="cd14752">
    <property type="entry name" value="GH31_N"/>
    <property type="match status" value="1"/>
</dbReference>
<evidence type="ECO:0000256" key="7">
    <source>
        <dbReference type="ARBA" id="ARBA00023180"/>
    </source>
</evidence>
<dbReference type="InterPro" id="IPR048395">
    <property type="entry name" value="Glyco_hydro_31_C"/>
</dbReference>
<evidence type="ECO:0000256" key="4">
    <source>
        <dbReference type="ARBA" id="ARBA00022801"/>
    </source>
</evidence>
<evidence type="ECO:0000313" key="13">
    <source>
        <dbReference type="Proteomes" id="UP000694865"/>
    </source>
</evidence>
<keyword evidence="5 11" id="KW-0472">Membrane</keyword>
<dbReference type="CDD" id="cd06602">
    <property type="entry name" value="GH31_MGAM_SI_GAA"/>
    <property type="match status" value="1"/>
</dbReference>
<dbReference type="InterPro" id="IPR011013">
    <property type="entry name" value="Gal_mutarotase_sf_dom"/>
</dbReference>
<dbReference type="SUPFAM" id="SSF51011">
    <property type="entry name" value="Glycosyl hydrolase domain"/>
    <property type="match status" value="1"/>
</dbReference>
<dbReference type="Pfam" id="PF21365">
    <property type="entry name" value="Glyco_hydro_31_3rd"/>
    <property type="match status" value="1"/>
</dbReference>
<feature type="transmembrane region" description="Helical" evidence="11">
    <location>
        <begin position="9"/>
        <end position="31"/>
    </location>
</feature>
<dbReference type="GeneID" id="102809918"/>
<keyword evidence="4 10" id="KW-0378">Hydrolase</keyword>
<dbReference type="InterPro" id="IPR030459">
    <property type="entry name" value="Glyco_hydro_31_CS"/>
</dbReference>
<protein>
    <submittedName>
        <fullName evidence="14">Maltase-glucoamylase, intestinal-like</fullName>
    </submittedName>
</protein>
<evidence type="ECO:0000313" key="14">
    <source>
        <dbReference type="RefSeq" id="XP_006819780.1"/>
    </source>
</evidence>
<dbReference type="InterPro" id="IPR000519">
    <property type="entry name" value="P_trefoil_dom"/>
</dbReference>
<dbReference type="InterPro" id="IPR000322">
    <property type="entry name" value="Glyco_hydro_31_TIM"/>
</dbReference>
<dbReference type="InterPro" id="IPR013780">
    <property type="entry name" value="Glyco_hydro_b"/>
</dbReference>
<dbReference type="PANTHER" id="PTHR22762:SF133">
    <property type="entry name" value="P-TYPE DOMAIN-CONTAINING PROTEIN"/>
    <property type="match status" value="1"/>
</dbReference>
<dbReference type="SUPFAM" id="SSF74650">
    <property type="entry name" value="Galactose mutarotase-like"/>
    <property type="match status" value="1"/>
</dbReference>
<dbReference type="Gene3D" id="3.20.20.80">
    <property type="entry name" value="Glycosidases"/>
    <property type="match status" value="1"/>
</dbReference>
<dbReference type="Proteomes" id="UP000694865">
    <property type="component" value="Unplaced"/>
</dbReference>
<gene>
    <name evidence="14" type="primary">LOC102809918</name>
</gene>
<proteinExistence type="inferred from homology"/>
<dbReference type="PANTHER" id="PTHR22762">
    <property type="entry name" value="ALPHA-GLUCOSIDASE"/>
    <property type="match status" value="1"/>
</dbReference>
<feature type="domain" description="P-type" evidence="12">
    <location>
        <begin position="43"/>
        <end position="94"/>
    </location>
</feature>
<dbReference type="Pfam" id="PF00088">
    <property type="entry name" value="Trefoil"/>
    <property type="match status" value="1"/>
</dbReference>
<dbReference type="PROSITE" id="PS00129">
    <property type="entry name" value="GLYCOSYL_HYDROL_F31_1"/>
    <property type="match status" value="1"/>
</dbReference>
<dbReference type="PROSITE" id="PS00707">
    <property type="entry name" value="GLYCOSYL_HYDROL_F31_2"/>
    <property type="match status" value="1"/>
</dbReference>
<dbReference type="Gene3D" id="2.60.40.1760">
    <property type="entry name" value="glycosyl hydrolase (family 31)"/>
    <property type="match status" value="1"/>
</dbReference>
<keyword evidence="8 10" id="KW-0326">Glycosidase</keyword>
<evidence type="ECO:0000256" key="9">
    <source>
        <dbReference type="PROSITE-ProRule" id="PRU00779"/>
    </source>
</evidence>
<dbReference type="InterPro" id="IPR017853">
    <property type="entry name" value="GH"/>
</dbReference>
<keyword evidence="11" id="KW-1133">Transmembrane helix</keyword>
<evidence type="ECO:0000256" key="8">
    <source>
        <dbReference type="ARBA" id="ARBA00023295"/>
    </source>
</evidence>
<keyword evidence="11" id="KW-0812">Transmembrane</keyword>
<evidence type="ECO:0000256" key="11">
    <source>
        <dbReference type="SAM" id="Phobius"/>
    </source>
</evidence>
<reference evidence="14" key="1">
    <citation type="submission" date="2025-08" db="UniProtKB">
        <authorList>
            <consortium name="RefSeq"/>
        </authorList>
    </citation>
    <scope>IDENTIFICATION</scope>
    <source>
        <tissue evidence="14">Testes</tissue>
    </source>
</reference>
<comment type="similarity">
    <text evidence="2 10">Belongs to the glycosyl hydrolase 31 family.</text>
</comment>
<evidence type="ECO:0000256" key="3">
    <source>
        <dbReference type="ARBA" id="ARBA00022729"/>
    </source>
</evidence>
<dbReference type="Pfam" id="PF01055">
    <property type="entry name" value="Glyco_hydro_31_2nd"/>
    <property type="match status" value="1"/>
</dbReference>
<dbReference type="SUPFAM" id="SSF51445">
    <property type="entry name" value="(Trans)glycosidases"/>
    <property type="match status" value="1"/>
</dbReference>
<dbReference type="CDD" id="cd00111">
    <property type="entry name" value="Trefoil"/>
    <property type="match status" value="1"/>
</dbReference>
<dbReference type="Gene3D" id="2.60.40.1180">
    <property type="entry name" value="Golgi alpha-mannosidase II"/>
    <property type="match status" value="2"/>
</dbReference>
<dbReference type="RefSeq" id="XP_006819780.1">
    <property type="nucleotide sequence ID" value="XM_006819717.1"/>
</dbReference>
<dbReference type="InterPro" id="IPR044913">
    <property type="entry name" value="P_trefoil_dom_sf"/>
</dbReference>
<name>A0ABM0MID9_SACKO</name>
<evidence type="ECO:0000256" key="5">
    <source>
        <dbReference type="ARBA" id="ARBA00023136"/>
    </source>
</evidence>
<dbReference type="PROSITE" id="PS51448">
    <property type="entry name" value="P_TREFOIL_2"/>
    <property type="match status" value="1"/>
</dbReference>
<dbReference type="InterPro" id="IPR030458">
    <property type="entry name" value="Glyco_hydro_31_AS"/>
</dbReference>
<organism evidence="13 14">
    <name type="scientific">Saccoglossus kowalevskii</name>
    <name type="common">Acorn worm</name>
    <dbReference type="NCBI Taxonomy" id="10224"/>
    <lineage>
        <taxon>Eukaryota</taxon>
        <taxon>Metazoa</taxon>
        <taxon>Hemichordata</taxon>
        <taxon>Enteropneusta</taxon>
        <taxon>Harrimaniidae</taxon>
        <taxon>Saccoglossus</taxon>
    </lineage>
</organism>
<keyword evidence="6" id="KW-1015">Disulfide bond</keyword>
<evidence type="ECO:0000259" key="12">
    <source>
        <dbReference type="PROSITE" id="PS51448"/>
    </source>
</evidence>
<evidence type="ECO:0000256" key="1">
    <source>
        <dbReference type="ARBA" id="ARBA00004370"/>
    </source>
</evidence>
<keyword evidence="7" id="KW-0325">Glycoprotein</keyword>
<evidence type="ECO:0000256" key="2">
    <source>
        <dbReference type="ARBA" id="ARBA00007806"/>
    </source>
</evidence>
<dbReference type="Gene3D" id="4.10.110.10">
    <property type="entry name" value="Spasmolytic Protein, domain 1"/>
    <property type="match status" value="1"/>
</dbReference>
<keyword evidence="3" id="KW-0732">Signal</keyword>
<evidence type="ECO:0000256" key="6">
    <source>
        <dbReference type="ARBA" id="ARBA00023157"/>
    </source>
</evidence>
<accession>A0ABM0MID9</accession>
<comment type="caution">
    <text evidence="9">Lacks conserved residue(s) required for the propagation of feature annotation.</text>
</comment>